<dbReference type="InterPro" id="IPR052433">
    <property type="entry name" value="X-Pro_dipept-like"/>
</dbReference>
<keyword evidence="5" id="KW-0464">Manganese</keyword>
<dbReference type="InterPro" id="IPR000994">
    <property type="entry name" value="Pept_M24"/>
</dbReference>
<organism evidence="8 9">
    <name type="scientific">Hohenbuehelia grisea</name>
    <dbReference type="NCBI Taxonomy" id="104357"/>
    <lineage>
        <taxon>Eukaryota</taxon>
        <taxon>Fungi</taxon>
        <taxon>Dikarya</taxon>
        <taxon>Basidiomycota</taxon>
        <taxon>Agaricomycotina</taxon>
        <taxon>Agaricomycetes</taxon>
        <taxon>Agaricomycetidae</taxon>
        <taxon>Agaricales</taxon>
        <taxon>Pleurotineae</taxon>
        <taxon>Pleurotaceae</taxon>
        <taxon>Hohenbuehelia</taxon>
    </lineage>
</organism>
<evidence type="ECO:0000256" key="1">
    <source>
        <dbReference type="ARBA" id="ARBA00001936"/>
    </source>
</evidence>
<gene>
    <name evidence="8" type="ORF">HGRIS_009181</name>
</gene>
<reference evidence="9" key="1">
    <citation type="submission" date="2024-06" db="EMBL/GenBank/DDBJ databases">
        <title>Multi-omics analyses provide insights into the biosynthesis of the anticancer antibiotic pleurotin in Hohenbuehelia grisea.</title>
        <authorList>
            <person name="Weaver J.A."/>
            <person name="Alberti F."/>
        </authorList>
    </citation>
    <scope>NUCLEOTIDE SEQUENCE [LARGE SCALE GENOMIC DNA]</scope>
    <source>
        <strain evidence="9">T-177</strain>
    </source>
</reference>
<keyword evidence="9" id="KW-1185">Reference proteome</keyword>
<dbReference type="PANTHER" id="PTHR43226">
    <property type="entry name" value="XAA-PRO AMINOPEPTIDASE 3"/>
    <property type="match status" value="1"/>
</dbReference>
<protein>
    <recommendedName>
        <fullName evidence="10">Peptidase M24</fullName>
    </recommendedName>
</protein>
<comment type="similarity">
    <text evidence="2">Belongs to the peptidase M24B family.</text>
</comment>
<feature type="domain" description="Aminopeptidase P N-terminal" evidence="7">
    <location>
        <begin position="2"/>
        <end position="55"/>
    </location>
</feature>
<dbReference type="Pfam" id="PF05195">
    <property type="entry name" value="AMP_N"/>
    <property type="match status" value="1"/>
</dbReference>
<keyword evidence="3" id="KW-0479">Metal-binding</keyword>
<evidence type="ECO:0000256" key="3">
    <source>
        <dbReference type="ARBA" id="ARBA00022723"/>
    </source>
</evidence>
<name>A0ABR3J1R7_9AGAR</name>
<evidence type="ECO:0000259" key="7">
    <source>
        <dbReference type="Pfam" id="PF05195"/>
    </source>
</evidence>
<comment type="caution">
    <text evidence="8">The sequence shown here is derived from an EMBL/GenBank/DDBJ whole genome shotgun (WGS) entry which is preliminary data.</text>
</comment>
<evidence type="ECO:0000256" key="5">
    <source>
        <dbReference type="ARBA" id="ARBA00023211"/>
    </source>
</evidence>
<dbReference type="EMBL" id="JASNQZ010000012">
    <property type="protein sequence ID" value="KAL0949090.1"/>
    <property type="molecule type" value="Genomic_DNA"/>
</dbReference>
<evidence type="ECO:0000256" key="4">
    <source>
        <dbReference type="ARBA" id="ARBA00022801"/>
    </source>
</evidence>
<dbReference type="Gene3D" id="3.40.350.10">
    <property type="entry name" value="Creatinase/prolidase N-terminal domain"/>
    <property type="match status" value="1"/>
</dbReference>
<dbReference type="Gene3D" id="3.90.230.10">
    <property type="entry name" value="Creatinase/methionine aminopeptidase superfamily"/>
    <property type="match status" value="1"/>
</dbReference>
<evidence type="ECO:0008006" key="10">
    <source>
        <dbReference type="Google" id="ProtNLM"/>
    </source>
</evidence>
<evidence type="ECO:0000313" key="9">
    <source>
        <dbReference type="Proteomes" id="UP001556367"/>
    </source>
</evidence>
<dbReference type="SUPFAM" id="SSF55920">
    <property type="entry name" value="Creatinase/aminopeptidase"/>
    <property type="match status" value="1"/>
</dbReference>
<comment type="cofactor">
    <cofactor evidence="1">
        <name>Mn(2+)</name>
        <dbReference type="ChEBI" id="CHEBI:29035"/>
    </cofactor>
</comment>
<dbReference type="SUPFAM" id="SSF53092">
    <property type="entry name" value="Creatinase/prolidase N-terminal domain"/>
    <property type="match status" value="1"/>
</dbReference>
<dbReference type="Pfam" id="PF00557">
    <property type="entry name" value="Peptidase_M24"/>
    <property type="match status" value="1"/>
</dbReference>
<dbReference type="Proteomes" id="UP001556367">
    <property type="component" value="Unassembled WGS sequence"/>
</dbReference>
<feature type="domain" description="Peptidase M24" evidence="6">
    <location>
        <begin position="125"/>
        <end position="349"/>
    </location>
</feature>
<dbReference type="PANTHER" id="PTHR43226:SF4">
    <property type="entry name" value="XAA-PRO AMINOPEPTIDASE 3"/>
    <property type="match status" value="1"/>
</dbReference>
<dbReference type="InterPro" id="IPR029149">
    <property type="entry name" value="Creatin/AminoP/Spt16_N"/>
</dbReference>
<dbReference type="CDD" id="cd01087">
    <property type="entry name" value="Prolidase"/>
    <property type="match status" value="1"/>
</dbReference>
<dbReference type="InterPro" id="IPR036005">
    <property type="entry name" value="Creatinase/aminopeptidase-like"/>
</dbReference>
<evidence type="ECO:0000313" key="8">
    <source>
        <dbReference type="EMBL" id="KAL0949090.1"/>
    </source>
</evidence>
<evidence type="ECO:0000259" key="6">
    <source>
        <dbReference type="Pfam" id="PF00557"/>
    </source>
</evidence>
<sequence length="380" mass="41934">MYLFCRGKDSEKEKWDGARTGYLEAPQIFQADVARSIDEFPSHLKSMAALHSNIYVDLPPTLLRRRPSRMTPKSLLKVLTGDVSPTPQTEYDSIIDSLGQSNRQSLAPEVARLRGIKSLAEQKVLRAAADISGLAHAKTMRFTDVGMYEGALAAHLEYMCALQGAQRMAYVPVVASGANALIIHYTSNNQRVRDGEIVLIDGGCEYNGYASDITRSFPVSGTFTSPQKDLYSAILSAQKTLISLCTEATGLSLMDLHRRSCELLRIELNQIGFNLKSSYGDLERILYPHLLSHPIGIDLHESTYFDRNAPLQAGMVLTIEPGIYVPPLPIFPREFHNIGMRIEDEVLVGKEHPTVLSVSAPKEIADIEGACQGLIGLEPY</sequence>
<dbReference type="PRINTS" id="PR00599">
    <property type="entry name" value="MAPEPTIDASE"/>
</dbReference>
<evidence type="ECO:0000256" key="2">
    <source>
        <dbReference type="ARBA" id="ARBA00008766"/>
    </source>
</evidence>
<dbReference type="InterPro" id="IPR007865">
    <property type="entry name" value="Aminopep_P_N"/>
</dbReference>
<accession>A0ABR3J1R7</accession>
<dbReference type="InterPro" id="IPR001714">
    <property type="entry name" value="Pept_M24_MAP"/>
</dbReference>
<proteinExistence type="inferred from homology"/>
<keyword evidence="4" id="KW-0378">Hydrolase</keyword>